<reference evidence="5 6" key="1">
    <citation type="submission" date="2017-01" db="EMBL/GenBank/DDBJ databases">
        <title>Genome sequencing of Arcobacter sp. LPB0137.</title>
        <authorList>
            <person name="Lee G.-W."/>
            <person name="Yi H."/>
        </authorList>
    </citation>
    <scope>NUCLEOTIDE SEQUENCE [LARGE SCALE GENOMIC DNA]</scope>
    <source>
        <strain evidence="5 6">LPB0137</strain>
    </source>
</reference>
<evidence type="ECO:0000256" key="2">
    <source>
        <dbReference type="PIRSR" id="PIRSR039026-1"/>
    </source>
</evidence>
<feature type="binding site" evidence="3">
    <location>
        <position position="244"/>
    </location>
    <ligand>
        <name>substrate</name>
    </ligand>
</feature>
<sequence length="364" mass="41497">MNLKKRKNMKKMITKVAITSALLMAMSVSMQAKEKVYKLKLATTWGKTTVPLIDTTYEMVKLAEEMSNGRLKIRVDTASKHKAPLGILDMVKAGQYDMGHSASYYWKGKDINTLPFTSMPFGLTAPEQYAWFYHGGGLELMQKVYSKHKVLSFPGGSTGVQMGGWFRNEINSLDDLKGLKMRIPGFAGEVMAKLGVVVTNIAPGELYTSLDSKTIDALEWVGPSMDIKMGFHKIAPFYYTGWHEPASEMQFLINKRSFDKLPKDLQTILKVSMRTSAYNMYIKNYDMNITAWKNMLKDNPDIKVKTFPKVVMDEMKKSNKELRDEVSSKSPLLKEVLDSQDAYQKKAREWTKMSDYLYLKDNLK</sequence>
<evidence type="ECO:0000256" key="4">
    <source>
        <dbReference type="SAM" id="SignalP"/>
    </source>
</evidence>
<dbReference type="InterPro" id="IPR038404">
    <property type="entry name" value="TRAP_DctP_sf"/>
</dbReference>
<dbReference type="PANTHER" id="PTHR33376:SF5">
    <property type="entry name" value="EXTRACYTOPLASMIC SOLUTE RECEPTOR PROTEIN"/>
    <property type="match status" value="1"/>
</dbReference>
<feature type="binding site" evidence="2">
    <location>
        <position position="182"/>
    </location>
    <ligand>
        <name>substrate</name>
    </ligand>
</feature>
<dbReference type="Gene3D" id="3.40.190.10">
    <property type="entry name" value="Periplasmic binding protein-like II"/>
    <property type="match status" value="1"/>
</dbReference>
<dbReference type="InterPro" id="IPR026289">
    <property type="entry name" value="SBP_TakP-like"/>
</dbReference>
<dbReference type="EMBL" id="CP019070">
    <property type="protein sequence ID" value="APW66897.1"/>
    <property type="molecule type" value="Genomic_DNA"/>
</dbReference>
<dbReference type="STRING" id="1850254.LPB137_00315"/>
<dbReference type="PANTHER" id="PTHR33376">
    <property type="match status" value="1"/>
</dbReference>
<evidence type="ECO:0000256" key="3">
    <source>
        <dbReference type="PIRSR" id="PIRSR039026-2"/>
    </source>
</evidence>
<evidence type="ECO:0000256" key="1">
    <source>
        <dbReference type="ARBA" id="ARBA00022729"/>
    </source>
</evidence>
<name>A0A1P8KQT1_9BACT</name>
<dbReference type="GO" id="GO:0031317">
    <property type="term" value="C:tripartite ATP-independent periplasmic transporter complex"/>
    <property type="evidence" value="ECO:0007669"/>
    <property type="project" value="InterPro"/>
</dbReference>
<evidence type="ECO:0000313" key="6">
    <source>
        <dbReference type="Proteomes" id="UP000186074"/>
    </source>
</evidence>
<feature type="binding site" evidence="3">
    <location>
        <position position="219"/>
    </location>
    <ligand>
        <name>substrate</name>
    </ligand>
</feature>
<dbReference type="Proteomes" id="UP000186074">
    <property type="component" value="Chromosome"/>
</dbReference>
<feature type="binding site" evidence="2">
    <location>
        <position position="161"/>
    </location>
    <ligand>
        <name>substrate</name>
    </ligand>
</feature>
<dbReference type="GO" id="GO:0046872">
    <property type="term" value="F:metal ion binding"/>
    <property type="evidence" value="ECO:0007669"/>
    <property type="project" value="UniProtKB-KW"/>
</dbReference>
<keyword evidence="1 4" id="KW-0732">Signal</keyword>
<dbReference type="Pfam" id="PF03480">
    <property type="entry name" value="DctP"/>
    <property type="match status" value="1"/>
</dbReference>
<accession>A0A1P8KQT1</accession>
<dbReference type="AlphaFoldDB" id="A0A1P8KQT1"/>
<protein>
    <submittedName>
        <fullName evidence="5">ABC transporter substrate-binding protein</fullName>
    </submittedName>
</protein>
<keyword evidence="6" id="KW-1185">Reference proteome</keyword>
<proteinExistence type="predicted"/>
<dbReference type="KEGG" id="alp:LPB137_00315"/>
<dbReference type="PIRSF" id="PIRSF039026">
    <property type="entry name" value="SiaP"/>
    <property type="match status" value="1"/>
</dbReference>
<gene>
    <name evidence="5" type="ORF">LPB137_00315</name>
</gene>
<keyword evidence="3" id="KW-0479">Metal-binding</keyword>
<feature type="binding site" evidence="3">
    <location>
        <position position="220"/>
    </location>
    <ligand>
        <name>Na(+)</name>
        <dbReference type="ChEBI" id="CHEBI:29101"/>
    </ligand>
</feature>
<feature type="signal peptide" evidence="4">
    <location>
        <begin position="1"/>
        <end position="32"/>
    </location>
</feature>
<evidence type="ECO:0000313" key="5">
    <source>
        <dbReference type="EMBL" id="APW66897.1"/>
    </source>
</evidence>
<organism evidence="5 6">
    <name type="scientific">Poseidonibacter parvus</name>
    <dbReference type="NCBI Taxonomy" id="1850254"/>
    <lineage>
        <taxon>Bacteria</taxon>
        <taxon>Pseudomonadati</taxon>
        <taxon>Campylobacterota</taxon>
        <taxon>Epsilonproteobacteria</taxon>
        <taxon>Campylobacterales</taxon>
        <taxon>Arcobacteraceae</taxon>
        <taxon>Poseidonibacter</taxon>
    </lineage>
</organism>
<feature type="chain" id="PRO_5013224478" evidence="4">
    <location>
        <begin position="33"/>
        <end position="364"/>
    </location>
</feature>
<dbReference type="Gene3D" id="3.40.190.170">
    <property type="entry name" value="Bacterial extracellular solute-binding protein, family 7"/>
    <property type="match status" value="1"/>
</dbReference>
<dbReference type="SUPFAM" id="SSF53850">
    <property type="entry name" value="Periplasmic binding protein-like II"/>
    <property type="match status" value="1"/>
</dbReference>
<dbReference type="GO" id="GO:0055085">
    <property type="term" value="P:transmembrane transport"/>
    <property type="evidence" value="ECO:0007669"/>
    <property type="project" value="InterPro"/>
</dbReference>
<dbReference type="InterPro" id="IPR018389">
    <property type="entry name" value="DctP_fam"/>
</dbReference>